<organism evidence="1 2">
    <name type="scientific">Hymenobacter mellowenesis</name>
    <dbReference type="NCBI Taxonomy" id="3063995"/>
    <lineage>
        <taxon>Bacteria</taxon>
        <taxon>Pseudomonadati</taxon>
        <taxon>Bacteroidota</taxon>
        <taxon>Cytophagia</taxon>
        <taxon>Cytophagales</taxon>
        <taxon>Hymenobacteraceae</taxon>
        <taxon>Hymenobacter</taxon>
    </lineage>
</organism>
<dbReference type="RefSeq" id="WP_305011690.1">
    <property type="nucleotide sequence ID" value="NZ_JAUQSX010000005.1"/>
</dbReference>
<evidence type="ECO:0008006" key="3">
    <source>
        <dbReference type="Google" id="ProtNLM"/>
    </source>
</evidence>
<dbReference type="EMBL" id="JAUQSX010000005">
    <property type="protein sequence ID" value="MDO7847007.1"/>
    <property type="molecule type" value="Genomic_DNA"/>
</dbReference>
<sequence length="137" mass="15234">MNSTLRYFSNQAAVISYAPGGYVRLDWQPVAASAPELRAIYEHVLQAMRHHRATALMTVHNQRPPMPPEVQTWLAHNWLPRAVAEAGYGRCAVVEATTPLSRLAARTVGSDMGAALRFRYFDTQEAADEWLRGPSGN</sequence>
<name>A0ABT9AC71_9BACT</name>
<proteinExistence type="predicted"/>
<evidence type="ECO:0000313" key="1">
    <source>
        <dbReference type="EMBL" id="MDO7847007.1"/>
    </source>
</evidence>
<protein>
    <recommendedName>
        <fullName evidence="3">STAS/SEC14 domain-containing protein</fullName>
    </recommendedName>
</protein>
<accession>A0ABT9AC71</accession>
<comment type="caution">
    <text evidence="1">The sequence shown here is derived from an EMBL/GenBank/DDBJ whole genome shotgun (WGS) entry which is preliminary data.</text>
</comment>
<dbReference type="Proteomes" id="UP001167796">
    <property type="component" value="Unassembled WGS sequence"/>
</dbReference>
<gene>
    <name evidence="1" type="ORF">Q5H92_11610</name>
</gene>
<reference evidence="1" key="1">
    <citation type="submission" date="2023-07" db="EMBL/GenBank/DDBJ databases">
        <authorList>
            <person name="Kim M.K."/>
        </authorList>
    </citation>
    <scope>NUCLEOTIDE SEQUENCE</scope>
    <source>
        <strain evidence="1">M29</strain>
    </source>
</reference>
<keyword evidence="2" id="KW-1185">Reference proteome</keyword>
<evidence type="ECO:0000313" key="2">
    <source>
        <dbReference type="Proteomes" id="UP001167796"/>
    </source>
</evidence>